<keyword evidence="2" id="KW-0238">DNA-binding</keyword>
<dbReference type="EMBL" id="CP049257">
    <property type="protein sequence ID" value="QIG43751.1"/>
    <property type="molecule type" value="Genomic_DNA"/>
</dbReference>
<dbReference type="PANTHER" id="PTHR44688">
    <property type="entry name" value="DNA-BINDING TRANSCRIPTIONAL ACTIVATOR DEVR_DOSR"/>
    <property type="match status" value="1"/>
</dbReference>
<gene>
    <name evidence="7" type="ORF">G5V58_14135</name>
</gene>
<dbReference type="PROSITE" id="PS50043">
    <property type="entry name" value="HTH_LUXR_2"/>
    <property type="match status" value="1"/>
</dbReference>
<dbReference type="SUPFAM" id="SSF46894">
    <property type="entry name" value="C-terminal effector domain of the bipartite response regulators"/>
    <property type="match status" value="1"/>
</dbReference>
<dbReference type="InterPro" id="IPR016032">
    <property type="entry name" value="Sig_transdc_resp-reg_C-effctor"/>
</dbReference>
<dbReference type="InterPro" id="IPR011006">
    <property type="entry name" value="CheY-like_superfamily"/>
</dbReference>
<dbReference type="PRINTS" id="PR00038">
    <property type="entry name" value="HTHLUXR"/>
</dbReference>
<dbReference type="Gene3D" id="3.40.50.2300">
    <property type="match status" value="1"/>
</dbReference>
<dbReference type="InterPro" id="IPR001789">
    <property type="entry name" value="Sig_transdc_resp-reg_receiver"/>
</dbReference>
<protein>
    <submittedName>
        <fullName evidence="7">Response regulator transcription factor</fullName>
    </submittedName>
</protein>
<dbReference type="InterPro" id="IPR000792">
    <property type="entry name" value="Tscrpt_reg_LuxR_C"/>
</dbReference>
<dbReference type="AlphaFoldDB" id="A0A6G6WEH9"/>
<dbReference type="SUPFAM" id="SSF52172">
    <property type="entry name" value="CheY-like"/>
    <property type="match status" value="1"/>
</dbReference>
<evidence type="ECO:0000256" key="2">
    <source>
        <dbReference type="ARBA" id="ARBA00023125"/>
    </source>
</evidence>
<feature type="modified residue" description="4-aspartylphosphate" evidence="4">
    <location>
        <position position="76"/>
    </location>
</feature>
<name>A0A6G6WEH9_9ACTN</name>
<dbReference type="GO" id="GO:0000160">
    <property type="term" value="P:phosphorelay signal transduction system"/>
    <property type="evidence" value="ECO:0007669"/>
    <property type="project" value="InterPro"/>
</dbReference>
<evidence type="ECO:0000313" key="7">
    <source>
        <dbReference type="EMBL" id="QIG43751.1"/>
    </source>
</evidence>
<evidence type="ECO:0000256" key="4">
    <source>
        <dbReference type="PROSITE-ProRule" id="PRU00169"/>
    </source>
</evidence>
<dbReference type="CDD" id="cd06170">
    <property type="entry name" value="LuxR_C_like"/>
    <property type="match status" value="1"/>
</dbReference>
<evidence type="ECO:0000256" key="1">
    <source>
        <dbReference type="ARBA" id="ARBA00023015"/>
    </source>
</evidence>
<evidence type="ECO:0000256" key="3">
    <source>
        <dbReference type="ARBA" id="ARBA00023163"/>
    </source>
</evidence>
<evidence type="ECO:0000313" key="8">
    <source>
        <dbReference type="Proteomes" id="UP000502996"/>
    </source>
</evidence>
<dbReference type="GO" id="GO:0003677">
    <property type="term" value="F:DNA binding"/>
    <property type="evidence" value="ECO:0007669"/>
    <property type="project" value="UniProtKB-KW"/>
</dbReference>
<dbReference type="Proteomes" id="UP000502996">
    <property type="component" value="Chromosome"/>
</dbReference>
<keyword evidence="1" id="KW-0805">Transcription regulation</keyword>
<keyword evidence="3" id="KW-0804">Transcription</keyword>
<dbReference type="KEGG" id="nano:G5V58_14135"/>
<reference evidence="7 8" key="1">
    <citation type="submission" date="2020-02" db="EMBL/GenBank/DDBJ databases">
        <title>Full genome sequence of Nocardioides sp. R-3366.</title>
        <authorList>
            <person name="Im W.-T."/>
        </authorList>
    </citation>
    <scope>NUCLEOTIDE SEQUENCE [LARGE SCALE GENOMIC DNA]</scope>
    <source>
        <strain evidence="7 8">R-3366</strain>
    </source>
</reference>
<evidence type="ECO:0000259" key="5">
    <source>
        <dbReference type="PROSITE" id="PS50043"/>
    </source>
</evidence>
<dbReference type="SMART" id="SM00421">
    <property type="entry name" value="HTH_LUXR"/>
    <property type="match status" value="1"/>
</dbReference>
<dbReference type="GO" id="GO:0006355">
    <property type="term" value="P:regulation of DNA-templated transcription"/>
    <property type="evidence" value="ECO:0007669"/>
    <property type="project" value="InterPro"/>
</dbReference>
<accession>A0A6G6WEH9</accession>
<keyword evidence="8" id="KW-1185">Reference proteome</keyword>
<dbReference type="PANTHER" id="PTHR44688:SF16">
    <property type="entry name" value="DNA-BINDING TRANSCRIPTIONAL ACTIVATOR DEVR_DOSR"/>
    <property type="match status" value="1"/>
</dbReference>
<proteinExistence type="predicted"/>
<evidence type="ECO:0000259" key="6">
    <source>
        <dbReference type="PROSITE" id="PS50110"/>
    </source>
</evidence>
<sequence>MESWARKQAAVGVPGADGGADPGLAPLLVAVISPREVVRRGVVAMLGDAGRTIRVSTVASDARSGDVGLVDVVLYDLERLTGAPHTELSRLLAGSAVVVAFEVVDRPDLAQRALSLGVTDSVPPDVGTRTLIDVLRRAARGEGTSASAYRADRHAEAVRRYGITEREAGVLALIAAGMSNEQIAAHLFLSINSVKTYIRQAYRRIGVGSRTEAVLWAVRHGLAEPDPREAERRAR</sequence>
<dbReference type="PROSITE" id="PS50110">
    <property type="entry name" value="RESPONSE_REGULATORY"/>
    <property type="match status" value="1"/>
</dbReference>
<dbReference type="Pfam" id="PF00196">
    <property type="entry name" value="GerE"/>
    <property type="match status" value="1"/>
</dbReference>
<organism evidence="7 8">
    <name type="scientific">Nocardioides anomalus</name>
    <dbReference type="NCBI Taxonomy" id="2712223"/>
    <lineage>
        <taxon>Bacteria</taxon>
        <taxon>Bacillati</taxon>
        <taxon>Actinomycetota</taxon>
        <taxon>Actinomycetes</taxon>
        <taxon>Propionibacteriales</taxon>
        <taxon>Nocardioidaceae</taxon>
        <taxon>Nocardioides</taxon>
    </lineage>
</organism>
<dbReference type="RefSeq" id="WP_165233857.1">
    <property type="nucleotide sequence ID" value="NZ_CP049257.1"/>
</dbReference>
<feature type="domain" description="Response regulatory" evidence="6">
    <location>
        <begin position="28"/>
        <end position="139"/>
    </location>
</feature>
<feature type="domain" description="HTH luxR-type" evidence="5">
    <location>
        <begin position="156"/>
        <end position="221"/>
    </location>
</feature>
<keyword evidence="4" id="KW-0597">Phosphoprotein</keyword>